<reference evidence="6" key="1">
    <citation type="submission" date="2021-01" db="EMBL/GenBank/DDBJ databases">
        <authorList>
            <person name="Corre E."/>
            <person name="Pelletier E."/>
            <person name="Niang G."/>
            <person name="Scheremetjew M."/>
            <person name="Finn R."/>
            <person name="Kale V."/>
            <person name="Holt S."/>
            <person name="Cochrane G."/>
            <person name="Meng A."/>
            <person name="Brown T."/>
            <person name="Cohen L."/>
        </authorList>
    </citation>
    <scope>NUCLEOTIDE SEQUENCE</scope>
    <source>
        <strain evidence="6">CCAP1064/1</strain>
    </source>
</reference>
<sequence>MTTEDFPALPGAPGGGSSSLGSSQLLVSSNGQRDMTGQTSYGGLSSVAPNSHSSGNSSNPLGLPSAGEDGVMGVGGGGVMYDGSSTTFRGHNSGLGSVMDSGLGGGSAVLTGSGVLGPQGSSAVSGLAQQRTTLSTTSTGGGVLSGDYGLLGLLGVIRMSDADRNALALGSDLTLLGLNLNSSEHLYSTFASPWSDSPTTREPQYQLPMCYYMQPPALKTGHLSKFQLETLFYIFYALPKDVLQAYAAQELYSRDWRYHVDLKLWFKRASPVDVPNANGTQYIYFDINSWERRIFNGSMHQNFPNGFLSEEDVRVKFPSS</sequence>
<gene>
    <name evidence="6" type="ORF">PINE0816_LOCUS12129</name>
</gene>
<dbReference type="GO" id="GO:0006355">
    <property type="term" value="P:regulation of DNA-templated transcription"/>
    <property type="evidence" value="ECO:0007669"/>
    <property type="project" value="InterPro"/>
</dbReference>
<keyword evidence="3" id="KW-0804">Transcription</keyword>
<keyword evidence="2" id="KW-0805">Transcription regulation</keyword>
<accession>A0A7S0C8Q4</accession>
<dbReference type="Pfam" id="PF04153">
    <property type="entry name" value="NOT2_3_5_C"/>
    <property type="match status" value="1"/>
</dbReference>
<protein>
    <recommendedName>
        <fullName evidence="5">NOT2/NOT3/NOT5 C-terminal domain-containing protein</fullName>
    </recommendedName>
</protein>
<dbReference type="GO" id="GO:0030015">
    <property type="term" value="C:CCR4-NOT core complex"/>
    <property type="evidence" value="ECO:0007669"/>
    <property type="project" value="InterPro"/>
</dbReference>
<feature type="region of interest" description="Disordered" evidence="4">
    <location>
        <begin position="1"/>
        <end position="69"/>
    </location>
</feature>
<feature type="compositionally biased region" description="Low complexity" evidence="4">
    <location>
        <begin position="19"/>
        <end position="32"/>
    </location>
</feature>
<name>A0A7S0C8Q4_9STRA</name>
<evidence type="ECO:0000256" key="4">
    <source>
        <dbReference type="SAM" id="MobiDB-lite"/>
    </source>
</evidence>
<feature type="domain" description="NOT2/NOT3/NOT5 C-terminal" evidence="5">
    <location>
        <begin position="187"/>
        <end position="294"/>
    </location>
</feature>
<evidence type="ECO:0000259" key="5">
    <source>
        <dbReference type="Pfam" id="PF04153"/>
    </source>
</evidence>
<feature type="compositionally biased region" description="Low complexity" evidence="4">
    <location>
        <begin position="45"/>
        <end position="65"/>
    </location>
</feature>
<organism evidence="6">
    <name type="scientific">Proboscia inermis</name>
    <dbReference type="NCBI Taxonomy" id="420281"/>
    <lineage>
        <taxon>Eukaryota</taxon>
        <taxon>Sar</taxon>
        <taxon>Stramenopiles</taxon>
        <taxon>Ochrophyta</taxon>
        <taxon>Bacillariophyta</taxon>
        <taxon>Coscinodiscophyceae</taxon>
        <taxon>Rhizosoleniophycidae</taxon>
        <taxon>Rhizosoleniales</taxon>
        <taxon>Rhizosoleniaceae</taxon>
        <taxon>Proboscia</taxon>
    </lineage>
</organism>
<dbReference type="AlphaFoldDB" id="A0A7S0C8Q4"/>
<proteinExistence type="inferred from homology"/>
<comment type="similarity">
    <text evidence="1">Belongs to the CNOT2/3/5 family.</text>
</comment>
<evidence type="ECO:0000313" key="6">
    <source>
        <dbReference type="EMBL" id="CAD8415994.1"/>
    </source>
</evidence>
<dbReference type="Gene3D" id="2.30.30.1020">
    <property type="entry name" value="CCR4-NOT complex subunit 2/3/5, C-terminal domain"/>
    <property type="match status" value="1"/>
</dbReference>
<dbReference type="EMBL" id="HBEL01026218">
    <property type="protein sequence ID" value="CAD8415994.1"/>
    <property type="molecule type" value="Transcribed_RNA"/>
</dbReference>
<evidence type="ECO:0000256" key="3">
    <source>
        <dbReference type="ARBA" id="ARBA00023163"/>
    </source>
</evidence>
<evidence type="ECO:0000256" key="1">
    <source>
        <dbReference type="ARBA" id="ARBA00007682"/>
    </source>
</evidence>
<evidence type="ECO:0000256" key="2">
    <source>
        <dbReference type="ARBA" id="ARBA00023015"/>
    </source>
</evidence>
<dbReference type="InterPro" id="IPR038635">
    <property type="entry name" value="CCR4-NOT_su2/3/5_C_sf"/>
</dbReference>
<feature type="compositionally biased region" description="Polar residues" evidence="4">
    <location>
        <begin position="33"/>
        <end position="43"/>
    </location>
</feature>
<dbReference type="InterPro" id="IPR007282">
    <property type="entry name" value="NOT2/3/5_C"/>
</dbReference>
<dbReference type="InterPro" id="IPR040168">
    <property type="entry name" value="Not2/3/5"/>
</dbReference>
<dbReference type="PANTHER" id="PTHR23326">
    <property type="entry name" value="CCR4 NOT-RELATED"/>
    <property type="match status" value="1"/>
</dbReference>